<dbReference type="EMBL" id="BGZK01001562">
    <property type="protein sequence ID" value="GBP82400.1"/>
    <property type="molecule type" value="Genomic_DNA"/>
</dbReference>
<dbReference type="AlphaFoldDB" id="A0A4C1Z455"/>
<protein>
    <submittedName>
        <fullName evidence="2">Uncharacterized protein</fullName>
    </submittedName>
</protein>
<keyword evidence="3" id="KW-1185">Reference proteome</keyword>
<reference evidence="2 3" key="1">
    <citation type="journal article" date="2019" name="Commun. Biol.">
        <title>The bagworm genome reveals a unique fibroin gene that provides high tensile strength.</title>
        <authorList>
            <person name="Kono N."/>
            <person name="Nakamura H."/>
            <person name="Ohtoshi R."/>
            <person name="Tomita M."/>
            <person name="Numata K."/>
            <person name="Arakawa K."/>
        </authorList>
    </citation>
    <scope>NUCLEOTIDE SEQUENCE [LARGE SCALE GENOMIC DNA]</scope>
</reference>
<comment type="caution">
    <text evidence="2">The sequence shown here is derived from an EMBL/GenBank/DDBJ whole genome shotgun (WGS) entry which is preliminary data.</text>
</comment>
<name>A0A4C1Z455_EUMVA</name>
<accession>A0A4C1Z455</accession>
<gene>
    <name evidence="2" type="ORF">EVAR_49710_1</name>
</gene>
<sequence length="77" mass="8099">MLVDFAKSQIHLEVSVCACSIRRNRASLAGGKALDTSKSRRTKTGPARGTGRPGAGKKSVASKNSRAYGRPLGLLTE</sequence>
<proteinExistence type="predicted"/>
<feature type="region of interest" description="Disordered" evidence="1">
    <location>
        <begin position="29"/>
        <end position="77"/>
    </location>
</feature>
<dbReference type="Proteomes" id="UP000299102">
    <property type="component" value="Unassembled WGS sequence"/>
</dbReference>
<evidence type="ECO:0000313" key="3">
    <source>
        <dbReference type="Proteomes" id="UP000299102"/>
    </source>
</evidence>
<evidence type="ECO:0000256" key="1">
    <source>
        <dbReference type="SAM" id="MobiDB-lite"/>
    </source>
</evidence>
<organism evidence="2 3">
    <name type="scientific">Eumeta variegata</name>
    <name type="common">Bagworm moth</name>
    <name type="synonym">Eumeta japonica</name>
    <dbReference type="NCBI Taxonomy" id="151549"/>
    <lineage>
        <taxon>Eukaryota</taxon>
        <taxon>Metazoa</taxon>
        <taxon>Ecdysozoa</taxon>
        <taxon>Arthropoda</taxon>
        <taxon>Hexapoda</taxon>
        <taxon>Insecta</taxon>
        <taxon>Pterygota</taxon>
        <taxon>Neoptera</taxon>
        <taxon>Endopterygota</taxon>
        <taxon>Lepidoptera</taxon>
        <taxon>Glossata</taxon>
        <taxon>Ditrysia</taxon>
        <taxon>Tineoidea</taxon>
        <taxon>Psychidae</taxon>
        <taxon>Oiketicinae</taxon>
        <taxon>Eumeta</taxon>
    </lineage>
</organism>
<evidence type="ECO:0000313" key="2">
    <source>
        <dbReference type="EMBL" id="GBP82400.1"/>
    </source>
</evidence>